<protein>
    <submittedName>
        <fullName evidence="3">Glycosyl transferase family 1</fullName>
    </submittedName>
</protein>
<proteinExistence type="predicted"/>
<dbReference type="InterPro" id="IPR050194">
    <property type="entry name" value="Glycosyltransferase_grp1"/>
</dbReference>
<dbReference type="OrthoDB" id="9809227at2"/>
<keyword evidence="4" id="KW-1185">Reference proteome</keyword>
<dbReference type="Gene3D" id="3.40.50.2000">
    <property type="entry name" value="Glycogen Phosphorylase B"/>
    <property type="match status" value="2"/>
</dbReference>
<sequence length="333" mass="35214">MKVAMVIPPYRYGADPRQWITVPPQGYGGIQWVVATLIDGLLEAGCEILLLGAPGSPVQDGVTVSDAVEKAEIHAAIEAFGPDIVHDHSNTAALPANNHRPTVSTHHLNSVPELQTNGIYLSRAQRAAAGSVSAPVIRLPVNPARCQFQEVKDDYLLFLGRVSAHKGVREAAAFAHAAGVPLTVAGPAWEKDYLDALLADFPHTVRYVGEVGGSARTRLITRARAQLVLSQPWGGPFGGRWIEPGATVVSEAAASGTPVVATDNGCLPEIVPGVGTVLPIGQEITPGDAKGVLASLPTAKVVRETAVDRWGHHTIARQYLAVYKRAVSGEVWT</sequence>
<evidence type="ECO:0000259" key="2">
    <source>
        <dbReference type="Pfam" id="PF00534"/>
    </source>
</evidence>
<accession>A0A561TL36</accession>
<name>A0A561TL36_9ACTN</name>
<dbReference type="Proteomes" id="UP000316603">
    <property type="component" value="Unassembled WGS sequence"/>
</dbReference>
<dbReference type="SUPFAM" id="SSF53756">
    <property type="entry name" value="UDP-Glycosyltransferase/glycogen phosphorylase"/>
    <property type="match status" value="1"/>
</dbReference>
<dbReference type="AlphaFoldDB" id="A0A561TL36"/>
<evidence type="ECO:0000256" key="1">
    <source>
        <dbReference type="ARBA" id="ARBA00022679"/>
    </source>
</evidence>
<organism evidence="3 4">
    <name type="scientific">Streptomyces capillispiralis</name>
    <dbReference type="NCBI Taxonomy" id="68182"/>
    <lineage>
        <taxon>Bacteria</taxon>
        <taxon>Bacillati</taxon>
        <taxon>Actinomycetota</taxon>
        <taxon>Actinomycetes</taxon>
        <taxon>Kitasatosporales</taxon>
        <taxon>Streptomycetaceae</taxon>
        <taxon>Streptomyces</taxon>
    </lineage>
</organism>
<dbReference type="InterPro" id="IPR001296">
    <property type="entry name" value="Glyco_trans_1"/>
</dbReference>
<feature type="domain" description="Glycosyl transferase family 1" evidence="2">
    <location>
        <begin position="151"/>
        <end position="271"/>
    </location>
</feature>
<gene>
    <name evidence="3" type="ORF">FHX78_114801</name>
</gene>
<dbReference type="PANTHER" id="PTHR45947:SF3">
    <property type="entry name" value="SULFOQUINOVOSYL TRANSFERASE SQD2"/>
    <property type="match status" value="1"/>
</dbReference>
<keyword evidence="1 3" id="KW-0808">Transferase</keyword>
<dbReference type="RefSeq" id="WP_145869511.1">
    <property type="nucleotide sequence ID" value="NZ_BNCE01000011.1"/>
</dbReference>
<dbReference type="PANTHER" id="PTHR45947">
    <property type="entry name" value="SULFOQUINOVOSYL TRANSFERASE SQD2"/>
    <property type="match status" value="1"/>
</dbReference>
<dbReference type="Pfam" id="PF00534">
    <property type="entry name" value="Glycos_transf_1"/>
    <property type="match status" value="1"/>
</dbReference>
<evidence type="ECO:0000313" key="4">
    <source>
        <dbReference type="Proteomes" id="UP000316603"/>
    </source>
</evidence>
<evidence type="ECO:0000313" key="3">
    <source>
        <dbReference type="EMBL" id="TWF87783.1"/>
    </source>
</evidence>
<dbReference type="EMBL" id="VIWV01000001">
    <property type="protein sequence ID" value="TWF87783.1"/>
    <property type="molecule type" value="Genomic_DNA"/>
</dbReference>
<dbReference type="GO" id="GO:0016757">
    <property type="term" value="F:glycosyltransferase activity"/>
    <property type="evidence" value="ECO:0007669"/>
    <property type="project" value="InterPro"/>
</dbReference>
<reference evidence="3 4" key="1">
    <citation type="submission" date="2019-06" db="EMBL/GenBank/DDBJ databases">
        <title>Sequencing the genomes of 1000 actinobacteria strains.</title>
        <authorList>
            <person name="Klenk H.-P."/>
        </authorList>
    </citation>
    <scope>NUCLEOTIDE SEQUENCE [LARGE SCALE GENOMIC DNA]</scope>
    <source>
        <strain evidence="3 4">DSM 41695</strain>
    </source>
</reference>
<comment type="caution">
    <text evidence="3">The sequence shown here is derived from an EMBL/GenBank/DDBJ whole genome shotgun (WGS) entry which is preliminary data.</text>
</comment>